<sequence>MESSSRFRSRRNRSPSRSRSGHKMPHCSPSRSGSCSRSRSSVVTAVTWARSFDFAGCKFQTTVTSSGTAVEIFLQEVRHEDPSAAARWLGLRVL</sequence>
<proteinExistence type="predicted"/>
<name>A0A3L6RQD3_PANMI</name>
<organism evidence="2 3">
    <name type="scientific">Panicum miliaceum</name>
    <name type="common">Proso millet</name>
    <name type="synonym">Broomcorn millet</name>
    <dbReference type="NCBI Taxonomy" id="4540"/>
    <lineage>
        <taxon>Eukaryota</taxon>
        <taxon>Viridiplantae</taxon>
        <taxon>Streptophyta</taxon>
        <taxon>Embryophyta</taxon>
        <taxon>Tracheophyta</taxon>
        <taxon>Spermatophyta</taxon>
        <taxon>Magnoliopsida</taxon>
        <taxon>Liliopsida</taxon>
        <taxon>Poales</taxon>
        <taxon>Poaceae</taxon>
        <taxon>PACMAD clade</taxon>
        <taxon>Panicoideae</taxon>
        <taxon>Panicodae</taxon>
        <taxon>Paniceae</taxon>
        <taxon>Panicinae</taxon>
        <taxon>Panicum</taxon>
        <taxon>Panicum sect. Panicum</taxon>
    </lineage>
</organism>
<dbReference type="EMBL" id="PQIB02000007">
    <property type="protein sequence ID" value="RLN08011.1"/>
    <property type="molecule type" value="Genomic_DNA"/>
</dbReference>
<reference evidence="3" key="1">
    <citation type="journal article" date="2019" name="Nat. Commun.">
        <title>The genome of broomcorn millet.</title>
        <authorList>
            <person name="Zou C."/>
            <person name="Miki D."/>
            <person name="Li D."/>
            <person name="Tang Q."/>
            <person name="Xiao L."/>
            <person name="Rajput S."/>
            <person name="Deng P."/>
            <person name="Jia W."/>
            <person name="Huang R."/>
            <person name="Zhang M."/>
            <person name="Sun Y."/>
            <person name="Hu J."/>
            <person name="Fu X."/>
            <person name="Schnable P.S."/>
            <person name="Li F."/>
            <person name="Zhang H."/>
            <person name="Feng B."/>
            <person name="Zhu X."/>
            <person name="Liu R."/>
            <person name="Schnable J.C."/>
            <person name="Zhu J.-K."/>
            <person name="Zhang H."/>
        </authorList>
    </citation>
    <scope>NUCLEOTIDE SEQUENCE [LARGE SCALE GENOMIC DNA]</scope>
</reference>
<keyword evidence="3" id="KW-1185">Reference proteome</keyword>
<feature type="region of interest" description="Disordered" evidence="1">
    <location>
        <begin position="1"/>
        <end position="39"/>
    </location>
</feature>
<protein>
    <submittedName>
        <fullName evidence="2">Uncharacterized protein</fullName>
    </submittedName>
</protein>
<dbReference type="AlphaFoldDB" id="A0A3L6RQD3"/>
<evidence type="ECO:0000313" key="3">
    <source>
        <dbReference type="Proteomes" id="UP000275267"/>
    </source>
</evidence>
<evidence type="ECO:0000313" key="2">
    <source>
        <dbReference type="EMBL" id="RLN08011.1"/>
    </source>
</evidence>
<accession>A0A3L6RQD3</accession>
<evidence type="ECO:0000256" key="1">
    <source>
        <dbReference type="SAM" id="MobiDB-lite"/>
    </source>
</evidence>
<feature type="compositionally biased region" description="Low complexity" evidence="1">
    <location>
        <begin position="28"/>
        <end position="39"/>
    </location>
</feature>
<comment type="caution">
    <text evidence="2">The sequence shown here is derived from an EMBL/GenBank/DDBJ whole genome shotgun (WGS) entry which is preliminary data.</text>
</comment>
<feature type="compositionally biased region" description="Basic residues" evidence="1">
    <location>
        <begin position="7"/>
        <end position="25"/>
    </location>
</feature>
<gene>
    <name evidence="2" type="ORF">C2845_PM11G05370</name>
</gene>
<dbReference type="Proteomes" id="UP000275267">
    <property type="component" value="Unassembled WGS sequence"/>
</dbReference>